<organism evidence="20 21">
    <name type="scientific">Lacipirellula parvula</name>
    <dbReference type="NCBI Taxonomy" id="2650471"/>
    <lineage>
        <taxon>Bacteria</taxon>
        <taxon>Pseudomonadati</taxon>
        <taxon>Planctomycetota</taxon>
        <taxon>Planctomycetia</taxon>
        <taxon>Pirellulales</taxon>
        <taxon>Lacipirellulaceae</taxon>
        <taxon>Lacipirellula</taxon>
    </lineage>
</organism>
<evidence type="ECO:0000256" key="10">
    <source>
        <dbReference type="ARBA" id="ARBA00022777"/>
    </source>
</evidence>
<evidence type="ECO:0000256" key="16">
    <source>
        <dbReference type="SAM" id="Phobius"/>
    </source>
</evidence>
<evidence type="ECO:0000259" key="18">
    <source>
        <dbReference type="PROSITE" id="PS50112"/>
    </source>
</evidence>
<dbReference type="SMART" id="SM00091">
    <property type="entry name" value="PAS"/>
    <property type="match status" value="1"/>
</dbReference>
<keyword evidence="13" id="KW-0902">Two-component regulatory system</keyword>
<dbReference type="KEGG" id="lpav:PLANPX_3591"/>
<dbReference type="PROSITE" id="PS50885">
    <property type="entry name" value="HAMP"/>
    <property type="match status" value="1"/>
</dbReference>
<feature type="transmembrane region" description="Helical" evidence="16">
    <location>
        <begin position="42"/>
        <end position="65"/>
    </location>
</feature>
<dbReference type="EMBL" id="AP021861">
    <property type="protein sequence ID" value="BBO33979.1"/>
    <property type="molecule type" value="Genomic_DNA"/>
</dbReference>
<dbReference type="PRINTS" id="PR00344">
    <property type="entry name" value="BCTRLSENSOR"/>
</dbReference>
<dbReference type="GO" id="GO:0000155">
    <property type="term" value="F:phosphorelay sensor kinase activity"/>
    <property type="evidence" value="ECO:0007669"/>
    <property type="project" value="InterPro"/>
</dbReference>
<dbReference type="InterPro" id="IPR003661">
    <property type="entry name" value="HisK_dim/P_dom"/>
</dbReference>
<dbReference type="GO" id="GO:0005524">
    <property type="term" value="F:ATP binding"/>
    <property type="evidence" value="ECO:0007669"/>
    <property type="project" value="UniProtKB-KW"/>
</dbReference>
<evidence type="ECO:0000313" key="21">
    <source>
        <dbReference type="Proteomes" id="UP000326837"/>
    </source>
</evidence>
<dbReference type="PANTHER" id="PTHR42878">
    <property type="entry name" value="TWO-COMPONENT HISTIDINE KINASE"/>
    <property type="match status" value="1"/>
</dbReference>
<dbReference type="InterPro" id="IPR050351">
    <property type="entry name" value="BphY/WalK/GraS-like"/>
</dbReference>
<evidence type="ECO:0000256" key="12">
    <source>
        <dbReference type="ARBA" id="ARBA00022989"/>
    </source>
</evidence>
<dbReference type="NCBIfam" id="NF046044">
    <property type="entry name" value="PnpS"/>
    <property type="match status" value="1"/>
</dbReference>
<dbReference type="InterPro" id="IPR003660">
    <property type="entry name" value="HAMP_dom"/>
</dbReference>
<dbReference type="Pfam" id="PF02518">
    <property type="entry name" value="HATPase_c"/>
    <property type="match status" value="1"/>
</dbReference>
<dbReference type="CDD" id="cd16922">
    <property type="entry name" value="HATPase_EvgS-ArcB-TorS-like"/>
    <property type="match status" value="1"/>
</dbReference>
<dbReference type="SMART" id="SM00388">
    <property type="entry name" value="HisKA"/>
    <property type="match status" value="1"/>
</dbReference>
<keyword evidence="11" id="KW-0067">ATP-binding</keyword>
<keyword evidence="7 20" id="KW-0808">Transferase</keyword>
<dbReference type="FunFam" id="3.30.565.10:FF:000049">
    <property type="entry name" value="Two-component sensor histidine kinase"/>
    <property type="match status" value="1"/>
</dbReference>
<evidence type="ECO:0000256" key="15">
    <source>
        <dbReference type="SAM" id="MobiDB-lite"/>
    </source>
</evidence>
<dbReference type="GO" id="GO:0006355">
    <property type="term" value="P:regulation of DNA-templated transcription"/>
    <property type="evidence" value="ECO:0007669"/>
    <property type="project" value="InterPro"/>
</dbReference>
<dbReference type="PROSITE" id="PS50109">
    <property type="entry name" value="HIS_KIN"/>
    <property type="match status" value="1"/>
</dbReference>
<keyword evidence="21" id="KW-1185">Reference proteome</keyword>
<keyword evidence="6" id="KW-0597">Phosphoprotein</keyword>
<dbReference type="SUPFAM" id="SSF47384">
    <property type="entry name" value="Homodimeric domain of signal transducing histidine kinase"/>
    <property type="match status" value="1"/>
</dbReference>
<protein>
    <recommendedName>
        <fullName evidence="4">histidine kinase</fullName>
        <ecNumber evidence="4">2.7.13.3</ecNumber>
    </recommendedName>
</protein>
<keyword evidence="14 16" id="KW-0472">Membrane</keyword>
<dbReference type="InterPro" id="IPR003594">
    <property type="entry name" value="HATPase_dom"/>
</dbReference>
<evidence type="ECO:0000313" key="20">
    <source>
        <dbReference type="EMBL" id="BBO33979.1"/>
    </source>
</evidence>
<keyword evidence="12 16" id="KW-1133">Transmembrane helix</keyword>
<evidence type="ECO:0000256" key="7">
    <source>
        <dbReference type="ARBA" id="ARBA00022679"/>
    </source>
</evidence>
<feature type="domain" description="Histidine kinase" evidence="17">
    <location>
        <begin position="412"/>
        <end position="630"/>
    </location>
</feature>
<dbReference type="SUPFAM" id="SSF55874">
    <property type="entry name" value="ATPase domain of HSP90 chaperone/DNA topoisomerase II/histidine kinase"/>
    <property type="match status" value="1"/>
</dbReference>
<dbReference type="CDD" id="cd06225">
    <property type="entry name" value="HAMP"/>
    <property type="match status" value="1"/>
</dbReference>
<dbReference type="GO" id="GO:0005886">
    <property type="term" value="C:plasma membrane"/>
    <property type="evidence" value="ECO:0007669"/>
    <property type="project" value="UniProtKB-SubCell"/>
</dbReference>
<evidence type="ECO:0000256" key="8">
    <source>
        <dbReference type="ARBA" id="ARBA00022692"/>
    </source>
</evidence>
<keyword evidence="10" id="KW-0418">Kinase</keyword>
<dbReference type="Gene3D" id="3.30.450.20">
    <property type="entry name" value="PAS domain"/>
    <property type="match status" value="1"/>
</dbReference>
<dbReference type="Gene3D" id="1.10.287.130">
    <property type="match status" value="1"/>
</dbReference>
<evidence type="ECO:0000259" key="19">
    <source>
        <dbReference type="PROSITE" id="PS50885"/>
    </source>
</evidence>
<dbReference type="InterPro" id="IPR005467">
    <property type="entry name" value="His_kinase_dom"/>
</dbReference>
<feature type="compositionally biased region" description="Basic and acidic residues" evidence="15">
    <location>
        <begin position="13"/>
        <end position="23"/>
    </location>
</feature>
<feature type="domain" description="PAS" evidence="18">
    <location>
        <begin position="290"/>
        <end position="355"/>
    </location>
</feature>
<dbReference type="FunFam" id="1.10.287.130:FF:000008">
    <property type="entry name" value="Two-component sensor histidine kinase"/>
    <property type="match status" value="1"/>
</dbReference>
<dbReference type="PROSITE" id="PS50112">
    <property type="entry name" value="PAS"/>
    <property type="match status" value="1"/>
</dbReference>
<comment type="catalytic activity">
    <reaction evidence="1">
        <text>ATP + protein L-histidine = ADP + protein N-phospho-L-histidine.</text>
        <dbReference type="EC" id="2.7.13.3"/>
    </reaction>
</comment>
<evidence type="ECO:0000256" key="13">
    <source>
        <dbReference type="ARBA" id="ARBA00023012"/>
    </source>
</evidence>
<evidence type="ECO:0000256" key="11">
    <source>
        <dbReference type="ARBA" id="ARBA00022840"/>
    </source>
</evidence>
<dbReference type="PANTHER" id="PTHR42878:SF7">
    <property type="entry name" value="SENSOR HISTIDINE KINASE GLRK"/>
    <property type="match status" value="1"/>
</dbReference>
<dbReference type="RefSeq" id="WP_152099641.1">
    <property type="nucleotide sequence ID" value="NZ_AP021861.1"/>
</dbReference>
<dbReference type="SUPFAM" id="SSF158472">
    <property type="entry name" value="HAMP domain-like"/>
    <property type="match status" value="1"/>
</dbReference>
<evidence type="ECO:0000256" key="5">
    <source>
        <dbReference type="ARBA" id="ARBA00022475"/>
    </source>
</evidence>
<dbReference type="Proteomes" id="UP000326837">
    <property type="component" value="Chromosome"/>
</dbReference>
<name>A0A5K7XLY5_9BACT</name>
<dbReference type="InterPro" id="IPR013767">
    <property type="entry name" value="PAS_fold"/>
</dbReference>
<dbReference type="InterPro" id="IPR000014">
    <property type="entry name" value="PAS"/>
</dbReference>
<dbReference type="SUPFAM" id="SSF55785">
    <property type="entry name" value="PYP-like sensor domain (PAS domain)"/>
    <property type="match status" value="1"/>
</dbReference>
<dbReference type="AlphaFoldDB" id="A0A5K7XLY5"/>
<dbReference type="Pfam" id="PF00989">
    <property type="entry name" value="PAS"/>
    <property type="match status" value="1"/>
</dbReference>
<dbReference type="Gene3D" id="6.10.340.10">
    <property type="match status" value="1"/>
</dbReference>
<dbReference type="Pfam" id="PF00512">
    <property type="entry name" value="HisKA"/>
    <property type="match status" value="1"/>
</dbReference>
<evidence type="ECO:0000256" key="4">
    <source>
        <dbReference type="ARBA" id="ARBA00012438"/>
    </source>
</evidence>
<dbReference type="GO" id="GO:0030295">
    <property type="term" value="F:protein kinase activator activity"/>
    <property type="evidence" value="ECO:0007669"/>
    <property type="project" value="TreeGrafter"/>
</dbReference>
<dbReference type="GO" id="GO:0000156">
    <property type="term" value="F:phosphorelay response regulator activity"/>
    <property type="evidence" value="ECO:0007669"/>
    <property type="project" value="TreeGrafter"/>
</dbReference>
<dbReference type="NCBIfam" id="TIGR00229">
    <property type="entry name" value="sensory_box"/>
    <property type="match status" value="1"/>
</dbReference>
<dbReference type="EC" id="2.7.13.3" evidence="4"/>
<dbReference type="SMART" id="SM00304">
    <property type="entry name" value="HAMP"/>
    <property type="match status" value="1"/>
</dbReference>
<reference evidence="21" key="1">
    <citation type="submission" date="2019-10" db="EMBL/GenBank/DDBJ databases">
        <title>Lacipirellula parvula gen. nov., sp. nov., representing a lineage of planctomycetes widespread in freshwater anoxic habitats, and description of the family Lacipirellulaceae.</title>
        <authorList>
            <person name="Dedysh S.N."/>
            <person name="Kulichevskaya I.S."/>
            <person name="Beletsky A.V."/>
            <person name="Rakitin A.L."/>
            <person name="Mardanov A.V."/>
            <person name="Ivanova A.A."/>
            <person name="Saltykova V.X."/>
            <person name="Rijpstra W.I.C."/>
            <person name="Sinninghe Damste J.S."/>
            <person name="Ravin N.V."/>
        </authorList>
    </citation>
    <scope>NUCLEOTIDE SEQUENCE [LARGE SCALE GENOMIC DNA]</scope>
    <source>
        <strain evidence="21">PX69</strain>
    </source>
</reference>
<dbReference type="InterPro" id="IPR035965">
    <property type="entry name" value="PAS-like_dom_sf"/>
</dbReference>
<dbReference type="GO" id="GO:0007234">
    <property type="term" value="P:osmosensory signaling via phosphorelay pathway"/>
    <property type="evidence" value="ECO:0007669"/>
    <property type="project" value="TreeGrafter"/>
</dbReference>
<dbReference type="CDD" id="cd00082">
    <property type="entry name" value="HisKA"/>
    <property type="match status" value="1"/>
</dbReference>
<evidence type="ECO:0000256" key="14">
    <source>
        <dbReference type="ARBA" id="ARBA00023136"/>
    </source>
</evidence>
<evidence type="ECO:0000256" key="9">
    <source>
        <dbReference type="ARBA" id="ARBA00022741"/>
    </source>
</evidence>
<dbReference type="CDD" id="cd00130">
    <property type="entry name" value="PAS"/>
    <property type="match status" value="1"/>
</dbReference>
<feature type="transmembrane region" description="Helical" evidence="16">
    <location>
        <begin position="210"/>
        <end position="230"/>
    </location>
</feature>
<evidence type="ECO:0000256" key="6">
    <source>
        <dbReference type="ARBA" id="ARBA00022553"/>
    </source>
</evidence>
<evidence type="ECO:0000256" key="2">
    <source>
        <dbReference type="ARBA" id="ARBA00004141"/>
    </source>
</evidence>
<dbReference type="Pfam" id="PF00672">
    <property type="entry name" value="HAMP"/>
    <property type="match status" value="1"/>
</dbReference>
<dbReference type="InterPro" id="IPR036097">
    <property type="entry name" value="HisK_dim/P_sf"/>
</dbReference>
<evidence type="ECO:0000259" key="17">
    <source>
        <dbReference type="PROSITE" id="PS50109"/>
    </source>
</evidence>
<dbReference type="SMART" id="SM00387">
    <property type="entry name" value="HATPase_c"/>
    <property type="match status" value="1"/>
</dbReference>
<feature type="domain" description="HAMP" evidence="19">
    <location>
        <begin position="231"/>
        <end position="285"/>
    </location>
</feature>
<dbReference type="InterPro" id="IPR036890">
    <property type="entry name" value="HATPase_C_sf"/>
</dbReference>
<keyword evidence="9" id="KW-0547">Nucleotide-binding</keyword>
<keyword evidence="5" id="KW-1003">Cell membrane</keyword>
<comment type="subcellular location">
    <subcellularLocation>
        <location evidence="3">Cell membrane</location>
    </subcellularLocation>
    <subcellularLocation>
        <location evidence="2">Membrane</location>
        <topology evidence="2">Multi-pass membrane protein</topology>
    </subcellularLocation>
</comment>
<keyword evidence="8 16" id="KW-0812">Transmembrane</keyword>
<accession>A0A5K7XLY5</accession>
<evidence type="ECO:0000256" key="1">
    <source>
        <dbReference type="ARBA" id="ARBA00000085"/>
    </source>
</evidence>
<sequence>MSRICGDGPRNVRHIDPARRASRLEPTSPQREVQPPFPRSGLFWKLLLAFALLSVTAILLLTWLFSNAYEALLEREQSERIESSATAAAELLAPRWPTAPDATIQAELRRLGAATGVRLTLVAPDGVVLADSELKDVPAVEALENHADRTEIVAALKNGDGIARRTSPTIGARYRYYAKRVDRDGEPIGVVRAAIPTAPMLAEVDGLNRWVWTIGGLLAVAAAVVAYWVAARLTDPLRSLAQTAESLAAGRYEQRMPMPAGKHDELTKLAASLNEVGRRLAQREVQLRSTSQTQTTVLEAMTESVIAVDRSEKVLFANASAARALGFDASRVEGHPLLEAVRSHELRAVVQQALRSRRPSSGEITWRGKSQRIFDVLATPLPGDPLPGVVVVLRDVSEVKRLEQMRQQFIANVSHELKTPLSSIKAYTETLLGGALKDPVHGQRFLERIDEQASRLHQLIMDMLSLARIESSQAPLELTNVPLARVVQRTVVDHERQAASKEVILENRFTDSAVMVRADEEALRQILNNLIDNAVKYTPAGGRVTVSGRVDDAVVLCEVTDTGPGIPAEHHSRLFERFYRVDKARSRELGGTGLGLAIVKHLTQAMGGSIEVSSQVGMGSTFTVRLPAANG</sequence>
<feature type="region of interest" description="Disordered" evidence="15">
    <location>
        <begin position="1"/>
        <end position="35"/>
    </location>
</feature>
<evidence type="ECO:0000256" key="3">
    <source>
        <dbReference type="ARBA" id="ARBA00004236"/>
    </source>
</evidence>
<dbReference type="Gene3D" id="3.30.565.10">
    <property type="entry name" value="Histidine kinase-like ATPase, C-terminal domain"/>
    <property type="match status" value="1"/>
</dbReference>
<dbReference type="InterPro" id="IPR004358">
    <property type="entry name" value="Sig_transdc_His_kin-like_C"/>
</dbReference>
<gene>
    <name evidence="20" type="ORF">PLANPX_3591</name>
</gene>
<proteinExistence type="predicted"/>